<dbReference type="OrthoDB" id="2734776at2"/>
<dbReference type="Proteomes" id="UP000315215">
    <property type="component" value="Chromosome"/>
</dbReference>
<reference evidence="1 2" key="1">
    <citation type="submission" date="2019-07" db="EMBL/GenBank/DDBJ databases">
        <authorList>
            <person name="Li J."/>
        </authorList>
    </citation>
    <scope>NUCLEOTIDE SEQUENCE [LARGE SCALE GENOMIC DNA]</scope>
    <source>
        <strain evidence="1 2">TKL69</strain>
    </source>
</reference>
<evidence type="ECO:0000313" key="2">
    <source>
        <dbReference type="Proteomes" id="UP000315215"/>
    </source>
</evidence>
<dbReference type="EMBL" id="CP041666">
    <property type="protein sequence ID" value="QDP39363.1"/>
    <property type="molecule type" value="Genomic_DNA"/>
</dbReference>
<proteinExistence type="predicted"/>
<gene>
    <name evidence="1" type="ORF">FN924_03655</name>
</gene>
<dbReference type="KEGG" id="aqt:FN924_03655"/>
<sequence length="158" mass="18819">MDREKFLALVPARKIEEVNDMLKRSTLKEIANMLGYAYSTFTTEMRNGGEYQYNKKNKQYVRVESMGIDSKEEGEVSVFIKENMESLKHLIERYKSNQLLLLDGRIYSNRAKFESKTIKMNEEVYETFSNFCKENYPQFKTQDLIAQALLDFTRKYRR</sequence>
<protein>
    <submittedName>
        <fullName evidence="1">Uncharacterized protein</fullName>
    </submittedName>
</protein>
<organism evidence="1 2">
    <name type="scientific">Radiobacillus deserti</name>
    <dbReference type="NCBI Taxonomy" id="2594883"/>
    <lineage>
        <taxon>Bacteria</taxon>
        <taxon>Bacillati</taxon>
        <taxon>Bacillota</taxon>
        <taxon>Bacilli</taxon>
        <taxon>Bacillales</taxon>
        <taxon>Bacillaceae</taxon>
        <taxon>Radiobacillus</taxon>
    </lineage>
</organism>
<keyword evidence="2" id="KW-1185">Reference proteome</keyword>
<name>A0A516KD66_9BACI</name>
<dbReference type="AlphaFoldDB" id="A0A516KD66"/>
<evidence type="ECO:0000313" key="1">
    <source>
        <dbReference type="EMBL" id="QDP39363.1"/>
    </source>
</evidence>
<accession>A0A516KD66</accession>
<dbReference type="RefSeq" id="WP_143892113.1">
    <property type="nucleotide sequence ID" value="NZ_CP041666.1"/>
</dbReference>